<dbReference type="AlphaFoldDB" id="E2AMJ1"/>
<protein>
    <submittedName>
        <fullName evidence="1">Uncharacterized protein</fullName>
    </submittedName>
</protein>
<dbReference type="OrthoDB" id="7548808at2759"/>
<keyword evidence="2" id="KW-1185">Reference proteome</keyword>
<reference evidence="1 2" key="1">
    <citation type="journal article" date="2010" name="Science">
        <title>Genomic comparison of the ants Camponotus floridanus and Harpegnathos saltator.</title>
        <authorList>
            <person name="Bonasio R."/>
            <person name="Zhang G."/>
            <person name="Ye C."/>
            <person name="Mutti N.S."/>
            <person name="Fang X."/>
            <person name="Qin N."/>
            <person name="Donahue G."/>
            <person name="Yang P."/>
            <person name="Li Q."/>
            <person name="Li C."/>
            <person name="Zhang P."/>
            <person name="Huang Z."/>
            <person name="Berger S.L."/>
            <person name="Reinberg D."/>
            <person name="Wang J."/>
            <person name="Liebig J."/>
        </authorList>
    </citation>
    <scope>NUCLEOTIDE SEQUENCE [LARGE SCALE GENOMIC DNA]</scope>
    <source>
        <strain evidence="2">C129</strain>
    </source>
</reference>
<organism evidence="2">
    <name type="scientific">Camponotus floridanus</name>
    <name type="common">Florida carpenter ant</name>
    <dbReference type="NCBI Taxonomy" id="104421"/>
    <lineage>
        <taxon>Eukaryota</taxon>
        <taxon>Metazoa</taxon>
        <taxon>Ecdysozoa</taxon>
        <taxon>Arthropoda</taxon>
        <taxon>Hexapoda</taxon>
        <taxon>Insecta</taxon>
        <taxon>Pterygota</taxon>
        <taxon>Neoptera</taxon>
        <taxon>Endopterygota</taxon>
        <taxon>Hymenoptera</taxon>
        <taxon>Apocrita</taxon>
        <taxon>Aculeata</taxon>
        <taxon>Formicoidea</taxon>
        <taxon>Formicidae</taxon>
        <taxon>Formicinae</taxon>
        <taxon>Camponotus</taxon>
    </lineage>
</organism>
<name>E2AMJ1_CAMFO</name>
<dbReference type="EMBL" id="GL440822">
    <property type="protein sequence ID" value="EFN65342.1"/>
    <property type="molecule type" value="Genomic_DNA"/>
</dbReference>
<evidence type="ECO:0000313" key="2">
    <source>
        <dbReference type="Proteomes" id="UP000000311"/>
    </source>
</evidence>
<gene>
    <name evidence="1" type="ORF">EAG_01676</name>
</gene>
<dbReference type="InParanoid" id="E2AMJ1"/>
<evidence type="ECO:0000313" key="1">
    <source>
        <dbReference type="EMBL" id="EFN65342.1"/>
    </source>
</evidence>
<sequence>MAVLRKADDRVNVDLRYRLCSMSLADDKDDDTLPILEPTINSANDLLGIKGASTLKQHQFFLLSLIILVSGGEVLVTEKIAGNNDISPQAGTLFQAQPSVLEVLGGKKLGKRGLLPAAYVDTYTPVLPW</sequence>
<accession>E2AMJ1</accession>
<proteinExistence type="predicted"/>
<dbReference type="Proteomes" id="UP000000311">
    <property type="component" value="Unassembled WGS sequence"/>
</dbReference>